<dbReference type="Pfam" id="PF00561">
    <property type="entry name" value="Abhydrolase_1"/>
    <property type="match status" value="1"/>
</dbReference>
<keyword evidence="5" id="KW-1185">Reference proteome</keyword>
<reference evidence="4 5" key="1">
    <citation type="submission" date="2019-06" db="EMBL/GenBank/DDBJ databases">
        <title>Wine fermentation using esterase from Monascus purpureus.</title>
        <authorList>
            <person name="Geng C."/>
            <person name="Zhang Y."/>
        </authorList>
    </citation>
    <scope>NUCLEOTIDE SEQUENCE [LARGE SCALE GENOMIC DNA]</scope>
    <source>
        <strain evidence="4">HQ1</strain>
    </source>
</reference>
<comment type="similarity">
    <text evidence="1">Belongs to the AB hydrolase superfamily.</text>
</comment>
<dbReference type="FunFam" id="3.40.50.1820:FF:000039">
    <property type="entry name" value="Esterase ybfF"/>
    <property type="match status" value="1"/>
</dbReference>
<evidence type="ECO:0000256" key="2">
    <source>
        <dbReference type="ARBA" id="ARBA00022801"/>
    </source>
</evidence>
<comment type="caution">
    <text evidence="4">The sequence shown here is derived from an EMBL/GenBank/DDBJ whole genome shotgun (WGS) entry which is preliminary data.</text>
</comment>
<dbReference type="GO" id="GO:0005739">
    <property type="term" value="C:mitochondrion"/>
    <property type="evidence" value="ECO:0007669"/>
    <property type="project" value="TreeGrafter"/>
</dbReference>
<dbReference type="SUPFAM" id="SSF53474">
    <property type="entry name" value="alpha/beta-Hydrolases"/>
    <property type="match status" value="1"/>
</dbReference>
<keyword evidence="2" id="KW-0378">Hydrolase</keyword>
<dbReference type="AlphaFoldDB" id="A0A507QUY8"/>
<gene>
    <name evidence="4" type="ORF">MPDQ_007942</name>
</gene>
<dbReference type="InterPro" id="IPR000073">
    <property type="entry name" value="AB_hydrolase_1"/>
</dbReference>
<evidence type="ECO:0000256" key="1">
    <source>
        <dbReference type="ARBA" id="ARBA00008645"/>
    </source>
</evidence>
<dbReference type="Proteomes" id="UP000319663">
    <property type="component" value="Unassembled WGS sequence"/>
</dbReference>
<dbReference type="GO" id="GO:0052689">
    <property type="term" value="F:carboxylic ester hydrolase activity"/>
    <property type="evidence" value="ECO:0007669"/>
    <property type="project" value="TreeGrafter"/>
</dbReference>
<organism evidence="4 5">
    <name type="scientific">Monascus purpureus</name>
    <name type="common">Red mold</name>
    <name type="synonym">Monascus anka</name>
    <dbReference type="NCBI Taxonomy" id="5098"/>
    <lineage>
        <taxon>Eukaryota</taxon>
        <taxon>Fungi</taxon>
        <taxon>Dikarya</taxon>
        <taxon>Ascomycota</taxon>
        <taxon>Pezizomycotina</taxon>
        <taxon>Eurotiomycetes</taxon>
        <taxon>Eurotiomycetidae</taxon>
        <taxon>Eurotiales</taxon>
        <taxon>Aspergillaceae</taxon>
        <taxon>Monascus</taxon>
    </lineage>
</organism>
<feature type="domain" description="AB hydrolase-1" evidence="3">
    <location>
        <begin position="44"/>
        <end position="280"/>
    </location>
</feature>
<dbReference type="OrthoDB" id="8119704at2759"/>
<dbReference type="PANTHER" id="PTHR46118">
    <property type="entry name" value="PROTEIN ABHD11"/>
    <property type="match status" value="1"/>
</dbReference>
<accession>A0A507QUY8</accession>
<name>A0A507QUY8_MONPU</name>
<dbReference type="Gene3D" id="3.40.50.1820">
    <property type="entry name" value="alpha/beta hydrolase"/>
    <property type="match status" value="1"/>
</dbReference>
<dbReference type="EMBL" id="VIFY01000091">
    <property type="protein sequence ID" value="TQB70929.1"/>
    <property type="molecule type" value="Genomic_DNA"/>
</dbReference>
<evidence type="ECO:0000313" key="5">
    <source>
        <dbReference type="Proteomes" id="UP000319663"/>
    </source>
</evidence>
<dbReference type="STRING" id="5098.A0A507QUY8"/>
<evidence type="ECO:0000313" key="4">
    <source>
        <dbReference type="EMBL" id="TQB70929.1"/>
    </source>
</evidence>
<proteinExistence type="inferred from homology"/>
<sequence>MFSARSALKTVSGNRIRLFSTTRALRSELSYQVWGPEGDQVSRNPIIFLHGLFGSKSNNRSISRVLARDLKCQIYTLDLRNHGHSFHAPEHNYTVMANDVQKFIHDKKLGKCVLMGHSMGAKTAMVVALQSPDLVSALIPIDNAPVNAPLRSDFQKYVRGMEDVDRQKVTKSSDADKILSNYEESLPIRQFLLTNMIRSPESHTLTWRIPLSILSRSLDAMADFPWHDPGEVTYLGPTLFIRGTNSKYVSDDTIPAIKKFFPNSKIADIKSGHWVTSENPEAFRQAVVGFLKEVS</sequence>
<evidence type="ECO:0000259" key="3">
    <source>
        <dbReference type="Pfam" id="PF00561"/>
    </source>
</evidence>
<dbReference type="InterPro" id="IPR029058">
    <property type="entry name" value="AB_hydrolase_fold"/>
</dbReference>
<protein>
    <recommendedName>
        <fullName evidence="3">AB hydrolase-1 domain-containing protein</fullName>
    </recommendedName>
</protein>
<dbReference type="PANTHER" id="PTHR46118:SF4">
    <property type="entry name" value="PROTEIN ABHD11"/>
    <property type="match status" value="1"/>
</dbReference>